<feature type="region of interest" description="Disordered" evidence="1">
    <location>
        <begin position="1"/>
        <end position="40"/>
    </location>
</feature>
<dbReference type="AlphaFoldDB" id="A0A803JBR8"/>
<dbReference type="InParanoid" id="A0A803JBR8"/>
<dbReference type="Ensembl" id="ENSXETT00000109681">
    <property type="protein sequence ID" value="ENSXETP00000105346"/>
    <property type="gene ID" value="ENSXETG00000047520"/>
</dbReference>
<sequence length="64" mass="7650">MPRHLISDAHESETTARERAWQNQRGKKTPVELDSKSATVKRHERSEFTKRWIVHQLIRNVSWV</sequence>
<reference evidence="2" key="2">
    <citation type="submission" date="2021-03" db="UniProtKB">
        <authorList>
            <consortium name="Ensembl"/>
        </authorList>
    </citation>
    <scope>IDENTIFICATION</scope>
</reference>
<name>A0A803JBR8_XENTR</name>
<evidence type="ECO:0000313" key="2">
    <source>
        <dbReference type="Ensembl" id="ENSXETP00000105346"/>
    </source>
</evidence>
<protein>
    <submittedName>
        <fullName evidence="2">Uncharacterized protein</fullName>
    </submittedName>
</protein>
<evidence type="ECO:0000256" key="1">
    <source>
        <dbReference type="SAM" id="MobiDB-lite"/>
    </source>
</evidence>
<accession>A0A803JBR8</accession>
<reference evidence="2" key="1">
    <citation type="journal article" date="2010" name="Science">
        <title>The genome of the Western clawed frog Xenopus tropicalis.</title>
        <authorList>
            <person name="Hellsten U."/>
            <person name="Harland R.M."/>
            <person name="Gilchrist M.J."/>
            <person name="Hendrix D."/>
            <person name="Jurka J."/>
            <person name="Kapitonov V."/>
            <person name="Ovcharenko I."/>
            <person name="Putnam N.H."/>
            <person name="Shu S."/>
            <person name="Taher L."/>
            <person name="Blitz I.L."/>
            <person name="Blumberg B."/>
            <person name="Dichmann D.S."/>
            <person name="Dubchak I."/>
            <person name="Amaya E."/>
            <person name="Detter J.C."/>
            <person name="Fletcher R."/>
            <person name="Gerhard D.S."/>
            <person name="Goodstein D."/>
            <person name="Graves T."/>
            <person name="Grigoriev I.V."/>
            <person name="Grimwood J."/>
            <person name="Kawashima T."/>
            <person name="Lindquist E."/>
            <person name="Lucas S.M."/>
            <person name="Mead P.E."/>
            <person name="Mitros T."/>
            <person name="Ogino H."/>
            <person name="Ohta Y."/>
            <person name="Poliakov A.V."/>
            <person name="Pollet N."/>
            <person name="Robert J."/>
            <person name="Salamov A."/>
            <person name="Sater A.K."/>
            <person name="Schmutz J."/>
            <person name="Terry A."/>
            <person name="Vize P.D."/>
            <person name="Warren W.C."/>
            <person name="Wells D."/>
            <person name="Wills A."/>
            <person name="Wilson R.K."/>
            <person name="Zimmerman L.B."/>
            <person name="Zorn A.M."/>
            <person name="Grainger R."/>
            <person name="Grammer T."/>
            <person name="Khokha M.K."/>
            <person name="Richardson P.M."/>
            <person name="Rokhsar D.S."/>
        </authorList>
    </citation>
    <scope>NUCLEOTIDE SEQUENCE [LARGE SCALE GENOMIC DNA]</scope>
    <source>
        <strain evidence="2">Nigerian</strain>
    </source>
</reference>
<feature type="compositionally biased region" description="Basic and acidic residues" evidence="1">
    <location>
        <begin position="1"/>
        <end position="20"/>
    </location>
</feature>
<proteinExistence type="predicted"/>
<organism evidence="2">
    <name type="scientific">Xenopus tropicalis</name>
    <name type="common">Western clawed frog</name>
    <name type="synonym">Silurana tropicalis</name>
    <dbReference type="NCBI Taxonomy" id="8364"/>
    <lineage>
        <taxon>Eukaryota</taxon>
        <taxon>Metazoa</taxon>
        <taxon>Chordata</taxon>
        <taxon>Craniata</taxon>
        <taxon>Vertebrata</taxon>
        <taxon>Euteleostomi</taxon>
        <taxon>Amphibia</taxon>
        <taxon>Batrachia</taxon>
        <taxon>Anura</taxon>
        <taxon>Pipoidea</taxon>
        <taxon>Pipidae</taxon>
        <taxon>Xenopodinae</taxon>
        <taxon>Xenopus</taxon>
        <taxon>Silurana</taxon>
    </lineage>
</organism>